<proteinExistence type="predicted"/>
<comment type="caution">
    <text evidence="1">The sequence shown here is derived from an EMBL/GenBank/DDBJ whole genome shotgun (WGS) entry which is preliminary data.</text>
</comment>
<dbReference type="Proteomes" id="UP001595722">
    <property type="component" value="Unassembled WGS sequence"/>
</dbReference>
<organism evidence="1 2">
    <name type="scientific">Bacterioplanoides pacificum</name>
    <dbReference type="NCBI Taxonomy" id="1171596"/>
    <lineage>
        <taxon>Bacteria</taxon>
        <taxon>Pseudomonadati</taxon>
        <taxon>Pseudomonadota</taxon>
        <taxon>Gammaproteobacteria</taxon>
        <taxon>Oceanospirillales</taxon>
        <taxon>Oceanospirillaceae</taxon>
        <taxon>Bacterioplanoides</taxon>
    </lineage>
</organism>
<evidence type="ECO:0000313" key="1">
    <source>
        <dbReference type="EMBL" id="MFC3679524.1"/>
    </source>
</evidence>
<sequence length="86" mass="9420">MNKDQAYHQIALACLKTLRESNSAESKNQAQALYDAIDQAFEGQLALLLAELEDSKQRLSLISQLDPQRHSLADAQAIIAANSTAH</sequence>
<dbReference type="EMBL" id="JBHRYB010000005">
    <property type="protein sequence ID" value="MFC3679524.1"/>
    <property type="molecule type" value="Genomic_DNA"/>
</dbReference>
<reference evidence="2" key="1">
    <citation type="journal article" date="2019" name="Int. J. Syst. Evol. Microbiol.">
        <title>The Global Catalogue of Microorganisms (GCM) 10K type strain sequencing project: providing services to taxonomists for standard genome sequencing and annotation.</title>
        <authorList>
            <consortium name="The Broad Institute Genomics Platform"/>
            <consortium name="The Broad Institute Genome Sequencing Center for Infectious Disease"/>
            <person name="Wu L."/>
            <person name="Ma J."/>
        </authorList>
    </citation>
    <scope>NUCLEOTIDE SEQUENCE [LARGE SCALE GENOMIC DNA]</scope>
    <source>
        <strain evidence="2">KCTC 42424</strain>
    </source>
</reference>
<gene>
    <name evidence="1" type="ORF">ACFOMG_05285</name>
</gene>
<keyword evidence="2" id="KW-1185">Reference proteome</keyword>
<accession>A0ABV7VPX8</accession>
<dbReference type="RefSeq" id="WP_376865234.1">
    <property type="nucleotide sequence ID" value="NZ_JBHRYB010000005.1"/>
</dbReference>
<evidence type="ECO:0000313" key="2">
    <source>
        <dbReference type="Proteomes" id="UP001595722"/>
    </source>
</evidence>
<name>A0ABV7VPX8_9GAMM</name>
<protein>
    <submittedName>
        <fullName evidence="1">Uncharacterized protein</fullName>
    </submittedName>
</protein>